<dbReference type="EMBL" id="QFQD01000086">
    <property type="protein sequence ID" value="PZQ79504.1"/>
    <property type="molecule type" value="Genomic_DNA"/>
</dbReference>
<gene>
    <name evidence="2" type="ORF">DI549_19960</name>
</gene>
<feature type="chain" id="PRO_5015958338" description="Conjugal transfer protein TraN" evidence="1">
    <location>
        <begin position="27"/>
        <end position="1122"/>
    </location>
</feature>
<evidence type="ECO:0000256" key="1">
    <source>
        <dbReference type="SAM" id="SignalP"/>
    </source>
</evidence>
<feature type="signal peptide" evidence="1">
    <location>
        <begin position="1"/>
        <end position="26"/>
    </location>
</feature>
<protein>
    <recommendedName>
        <fullName evidence="4">Conjugal transfer protein TraN</fullName>
    </recommendedName>
</protein>
<accession>A0A2W5QRI0</accession>
<name>A0A2W5QRI0_ANCNO</name>
<keyword evidence="1" id="KW-0732">Signal</keyword>
<organism evidence="2 3">
    <name type="scientific">Ancylobacter novellus</name>
    <name type="common">Thiobacillus novellus</name>
    <dbReference type="NCBI Taxonomy" id="921"/>
    <lineage>
        <taxon>Bacteria</taxon>
        <taxon>Pseudomonadati</taxon>
        <taxon>Pseudomonadota</taxon>
        <taxon>Alphaproteobacteria</taxon>
        <taxon>Hyphomicrobiales</taxon>
        <taxon>Xanthobacteraceae</taxon>
        <taxon>Ancylobacter</taxon>
    </lineage>
</organism>
<evidence type="ECO:0008006" key="4">
    <source>
        <dbReference type="Google" id="ProtNLM"/>
    </source>
</evidence>
<evidence type="ECO:0000313" key="2">
    <source>
        <dbReference type="EMBL" id="PZQ79504.1"/>
    </source>
</evidence>
<dbReference type="Proteomes" id="UP000248887">
    <property type="component" value="Unassembled WGS sequence"/>
</dbReference>
<proteinExistence type="predicted"/>
<reference evidence="2 3" key="1">
    <citation type="submission" date="2017-08" db="EMBL/GenBank/DDBJ databases">
        <title>Infants hospitalized years apart are colonized by the same room-sourced microbial strains.</title>
        <authorList>
            <person name="Brooks B."/>
            <person name="Olm M.R."/>
            <person name="Firek B.A."/>
            <person name="Baker R."/>
            <person name="Thomas B.C."/>
            <person name="Morowitz M.J."/>
            <person name="Banfield J.F."/>
        </authorList>
    </citation>
    <scope>NUCLEOTIDE SEQUENCE [LARGE SCALE GENOMIC DNA]</scope>
    <source>
        <strain evidence="2">S2_005_001_R2_27</strain>
    </source>
</reference>
<evidence type="ECO:0000313" key="3">
    <source>
        <dbReference type="Proteomes" id="UP000248887"/>
    </source>
</evidence>
<dbReference type="Gene3D" id="2.30.60.10">
    <property type="entry name" value="Cyanovirin-N"/>
    <property type="match status" value="6"/>
</dbReference>
<comment type="caution">
    <text evidence="2">The sequence shown here is derived from an EMBL/GenBank/DDBJ whole genome shotgun (WGS) entry which is preliminary data.</text>
</comment>
<dbReference type="InterPro" id="IPR036673">
    <property type="entry name" value="Cyanovirin-N_sf"/>
</dbReference>
<sequence length="1122" mass="118235">MGMRSILTALAGALVTALLLVGGAHAADAPMGPYYKACFDITVKGTTLDAKCFLASGGQQQVRLDDFAQCLPNSITFEPARGVLSCSYGFSAPAGPYTASCSKVEVVPSTLTAECRNNLGQTRTTRLGNWQDCEAQTIRYANGELVCTWKFKAPAGSYTSTCESIARESAAVMSASCTSIGGTRIKTSLRFFDACKPGSIRNADGKLVCDYDGLPVGAYMASCDSLEAVTDENVPSLKASCRAPGASALTPSTLYNIPDCVADSITVGRDGRLTCTSRVASRPVPPPGPYLADCRKTWWQADRMLRIGCPKSDGGIKIHVFNALECKDDTVAIDYGTAVCTLKSGGPSVPGGSYKLSCADRRMDGRKLVAMCNHSFSEVFLPDATNCNPDSVALMNGRLVCTLANGKSTDVEGPYKKDCATAALRPDNSLIAFCGKVETTLAGADQCAPNSIAFLDGALRCRTRTQAPGIPTGPYTETCYSPRLADGALQALCPGHDGAYRQTRLAAISDCAANSVEFSSGSLSCRYLSGRRGIPEGPYKQRCINATIGADGALTATCNTGRSMSMVNGMPTATLLNWETCRPGTIDVEHGNLFCTYTSGEPSIPAGGYRQACLNLRIENGDLKGTCETGATNGFGVAWTKETVLRQVGNCGVGTVRVAEGFLGCTYVKGWTENVPAGAFRQSCLNLSVNPAGALTGNCYGKAGEGGALTSIPNVAACEPDTIRANNQKLSCLYKAGAVVPEQSRGPFLEACKDVKVDAAGVLTAACVVEGGAPRTLHFADIHFCVPDTLALREGRLWCQPVPALGPFAESCTVAVSDDAALAGDCPNWPLTMPATRLDQFAECERGSIVNRQGHLACNRLAAADPEAVLPGQKRGAFLRACTDITVTDMGRLTARCPDAEGRPIAMSFADVRLCQPDTLVSEEGGLWCKPAGRVGAFTGSCSVLMSHEGTLKGTCRNDRRADVPVKLEMIERCIGGSINNANGRLLCERDWQDKLGTVMPEHKVGPFTATCSDIAIAADGRLTAQCTEAGGTPKALSFQDVRSCEPNSMTNEKGRLWCTPFATLGSFATSCSLRLNDADTLEGTCSNGYWDIQTKLDRIATCQPGSVGNSNGNLTCSRVKG</sequence>
<dbReference type="AlphaFoldDB" id="A0A2W5QRI0"/>